<dbReference type="GO" id="GO:0015969">
    <property type="term" value="P:guanosine tetraphosphate metabolic process"/>
    <property type="evidence" value="ECO:0007669"/>
    <property type="project" value="InterPro"/>
</dbReference>
<feature type="compositionally biased region" description="Polar residues" evidence="5">
    <location>
        <begin position="291"/>
        <end position="304"/>
    </location>
</feature>
<dbReference type="InterPro" id="IPR033655">
    <property type="entry name" value="TGS_RelA/SpoT"/>
</dbReference>
<evidence type="ECO:0000256" key="4">
    <source>
        <dbReference type="ARBA" id="ARBA00082153"/>
    </source>
</evidence>
<feature type="region of interest" description="Disordered" evidence="5">
    <location>
        <begin position="291"/>
        <end position="311"/>
    </location>
</feature>
<dbReference type="Gene3D" id="3.10.20.30">
    <property type="match status" value="2"/>
</dbReference>
<dbReference type="Gene3D" id="3.30.460.10">
    <property type="entry name" value="Beta Polymerase, domain 2"/>
    <property type="match status" value="2"/>
</dbReference>
<dbReference type="SUPFAM" id="SSF81271">
    <property type="entry name" value="TGS-like"/>
    <property type="match status" value="2"/>
</dbReference>
<evidence type="ECO:0000256" key="2">
    <source>
        <dbReference type="ARBA" id="ARBA00070102"/>
    </source>
</evidence>
<evidence type="ECO:0000313" key="8">
    <source>
        <dbReference type="Proteomes" id="UP000712600"/>
    </source>
</evidence>
<evidence type="ECO:0000256" key="3">
    <source>
        <dbReference type="ARBA" id="ARBA00075768"/>
    </source>
</evidence>
<dbReference type="InterPro" id="IPR004095">
    <property type="entry name" value="TGS"/>
</dbReference>
<feature type="domain" description="TGS" evidence="6">
    <location>
        <begin position="637"/>
        <end position="700"/>
    </location>
</feature>
<dbReference type="SUPFAM" id="SSF81301">
    <property type="entry name" value="Nucleotidyltransferase"/>
    <property type="match status" value="2"/>
</dbReference>
<comment type="similarity">
    <text evidence="1">Belongs to the RelA/SpoT family.</text>
</comment>
<proteinExistence type="inferred from homology"/>
<organism evidence="7 8">
    <name type="scientific">Brassica cretica</name>
    <name type="common">Mustard</name>
    <dbReference type="NCBI Taxonomy" id="69181"/>
    <lineage>
        <taxon>Eukaryota</taxon>
        <taxon>Viridiplantae</taxon>
        <taxon>Streptophyta</taxon>
        <taxon>Embryophyta</taxon>
        <taxon>Tracheophyta</taxon>
        <taxon>Spermatophyta</taxon>
        <taxon>Magnoliopsida</taxon>
        <taxon>eudicotyledons</taxon>
        <taxon>Gunneridae</taxon>
        <taxon>Pentapetalae</taxon>
        <taxon>rosids</taxon>
        <taxon>malvids</taxon>
        <taxon>Brassicales</taxon>
        <taxon>Brassicaceae</taxon>
        <taxon>Brassiceae</taxon>
        <taxon>Brassica</taxon>
    </lineage>
</organism>
<dbReference type="PROSITE" id="PS51880">
    <property type="entry name" value="TGS"/>
    <property type="match status" value="2"/>
</dbReference>
<evidence type="ECO:0000313" key="7">
    <source>
        <dbReference type="EMBL" id="KAF3499097.1"/>
    </source>
</evidence>
<evidence type="ECO:0000256" key="1">
    <source>
        <dbReference type="ARBA" id="ARBA00007476"/>
    </source>
</evidence>
<accession>A0A8S9NAP7</accession>
<dbReference type="Pfam" id="PF04607">
    <property type="entry name" value="RelA_SpoT"/>
    <property type="match status" value="2"/>
</dbReference>
<sequence>MQICYHVLGLVHEIWKPIPRTMKDYIATPKPNGYQSLHTTVIPFLYESMFRLEIQIRTEEMDLIAERGIAVYYNGRALSAELAENPIPLSRKSRGKTGCLNNTDFALRVGWLNAIREWQEEFVGNMSSREFVDTITRDLLGSRVFVFTPKGEIKNLPKGATVVDYAYLIHTEIGNKMVAAKVNGNLVSPTHVLENAEVVEILTYNALSSKSAFQRHKQWLQHAKTRSARHKIMRFLREQAAQCAAEITQDRVNDFVADSDSDVEDLTEDSRKSLQWWETILVNVKQFQSQEKSRNSTPASQNGSVWVPKVNGKHNKAVKNSSLENPEFFSPGDGIAKIFPANIPAYKEVLPGLDSWRASKIDSWHHLEGHSIEWLCVVSMARKGIIAEVTTVLAAEGITVCSCVAEIDRGRGLAVMLFQLEANSEMAAAGQDQQIMLKFLSVKSQRTHVLGHEVLSCSLEKISKGLVARSRVTDCCKAKAFCGGWASVQSTTGEATMKRICYHVLGLVHEIWKPIPRTMKDYIATPKPNGYQSLHTTVIPFLYESMFRLEIQIRTEEMDLIAERGIAVYYNGRALSAELAENPIPKSRKSRGKTGCLNNTDFALRIGWLNAIREWQEEFVGNMSSREFVDTITRDLLGSRVFVFTPKGEIKNLPKGATVVDYAYLIHTEIGNKMVAAKVNGNLVSPTHVLENAEVVEILTYNALSSKSAFQRHKQWLQHAKTRSARHKIMRFLREQAAQCAAEITQDRVNDFVADSDSDVEDLTEDSRKSLQWWEKILVNVKQFQSQDKSRNSTPASQNGSVWVPKVNGKHNKAVKNSSLENPEFFSPGDGIAKIFPANIPAYKEVLPGLDSWRASKIDSWHHLEGHSIEWLCVVSMARKGIIAEVTTVLAAEGITVCSCVAEIDRGRGLAVMLFQIESNTESLVSVCAKVDLISGVLGWSSGCSWPRSADNAQVLEC</sequence>
<dbReference type="FunFam" id="3.10.20.30:FF:000002">
    <property type="entry name" value="GTP pyrophosphokinase (RelA/SpoT)"/>
    <property type="match status" value="2"/>
</dbReference>
<comment type="caution">
    <text evidence="7">The sequence shown here is derived from an EMBL/GenBank/DDBJ whole genome shotgun (WGS) entry which is preliminary data.</text>
</comment>
<dbReference type="SMART" id="SM00954">
    <property type="entry name" value="RelA_SpoT"/>
    <property type="match status" value="2"/>
</dbReference>
<dbReference type="CDD" id="cd05399">
    <property type="entry name" value="NT_Rel-Spo_like"/>
    <property type="match status" value="2"/>
</dbReference>
<dbReference type="PANTHER" id="PTHR43061">
    <property type="entry name" value="GTP DIPHOSPHOKINASE RSH1, CHLOROPLASTIC-RELATED"/>
    <property type="match status" value="1"/>
</dbReference>
<protein>
    <recommendedName>
        <fullName evidence="2">Putative GTP diphosphokinase RSH1, chloroplastic</fullName>
    </recommendedName>
    <alternativeName>
        <fullName evidence="3">RelA/SpoT homolog 1</fullName>
    </alternativeName>
    <alternativeName>
        <fullName evidence="4">ppGpp synthetase RSH1</fullName>
    </alternativeName>
</protein>
<dbReference type="AlphaFoldDB" id="A0A8S9NAP7"/>
<dbReference type="Pfam" id="PF02824">
    <property type="entry name" value="TGS"/>
    <property type="match status" value="2"/>
</dbReference>
<gene>
    <name evidence="7" type="ORF">F2Q69_00039492</name>
</gene>
<dbReference type="InterPro" id="IPR007685">
    <property type="entry name" value="RelA_SpoT"/>
</dbReference>
<dbReference type="EMBL" id="QGKX02001621">
    <property type="protein sequence ID" value="KAF3499097.1"/>
    <property type="molecule type" value="Genomic_DNA"/>
</dbReference>
<feature type="domain" description="TGS" evidence="6">
    <location>
        <begin position="140"/>
        <end position="203"/>
    </location>
</feature>
<name>A0A8S9NAP7_BRACR</name>
<dbReference type="CDD" id="cd01668">
    <property type="entry name" value="TGS_RSH"/>
    <property type="match status" value="2"/>
</dbReference>
<reference evidence="7" key="1">
    <citation type="submission" date="2019-12" db="EMBL/GenBank/DDBJ databases">
        <title>Genome sequencing and annotation of Brassica cretica.</title>
        <authorList>
            <person name="Studholme D.J."/>
            <person name="Sarris P."/>
        </authorList>
    </citation>
    <scope>NUCLEOTIDE SEQUENCE</scope>
    <source>
        <strain evidence="7">PFS-109/04</strain>
        <tissue evidence="7">Leaf</tissue>
    </source>
</reference>
<evidence type="ECO:0000256" key="5">
    <source>
        <dbReference type="SAM" id="MobiDB-lite"/>
    </source>
</evidence>
<dbReference type="InterPro" id="IPR012676">
    <property type="entry name" value="TGS-like"/>
</dbReference>
<dbReference type="InterPro" id="IPR043519">
    <property type="entry name" value="NT_sf"/>
</dbReference>
<dbReference type="InterPro" id="IPR012675">
    <property type="entry name" value="Beta-grasp_dom_sf"/>
</dbReference>
<evidence type="ECO:0000259" key="6">
    <source>
        <dbReference type="PROSITE" id="PS51880"/>
    </source>
</evidence>
<dbReference type="PANTHER" id="PTHR43061:SF1">
    <property type="entry name" value="GTP DIPHOSPHOKINASE RSH1, CHLOROPLASTIC-RELATED"/>
    <property type="match status" value="1"/>
</dbReference>
<dbReference type="Proteomes" id="UP000712600">
    <property type="component" value="Unassembled WGS sequence"/>
</dbReference>